<comment type="caution">
    <text evidence="2">The sequence shown here is derived from an EMBL/GenBank/DDBJ whole genome shotgun (WGS) entry which is preliminary data.</text>
</comment>
<feature type="transmembrane region" description="Helical" evidence="1">
    <location>
        <begin position="62"/>
        <end position="83"/>
    </location>
</feature>
<dbReference type="Proteomes" id="UP001500151">
    <property type="component" value="Unassembled WGS sequence"/>
</dbReference>
<keyword evidence="3" id="KW-1185">Reference proteome</keyword>
<dbReference type="RefSeq" id="WP_344392118.1">
    <property type="nucleotide sequence ID" value="NZ_BAAASJ010000043.1"/>
</dbReference>
<feature type="transmembrane region" description="Helical" evidence="1">
    <location>
        <begin position="20"/>
        <end position="42"/>
    </location>
</feature>
<keyword evidence="1" id="KW-0812">Transmembrane</keyword>
<accession>A0ABN3R206</accession>
<evidence type="ECO:0000313" key="2">
    <source>
        <dbReference type="EMBL" id="GAA2641682.1"/>
    </source>
</evidence>
<keyword evidence="1" id="KW-1133">Transmembrane helix</keyword>
<dbReference type="EMBL" id="BAAASJ010000043">
    <property type="protein sequence ID" value="GAA2641682.1"/>
    <property type="molecule type" value="Genomic_DNA"/>
</dbReference>
<name>A0ABN3R206_9ACTN</name>
<keyword evidence="1" id="KW-0472">Membrane</keyword>
<proteinExistence type="predicted"/>
<protein>
    <submittedName>
        <fullName evidence="2">Uncharacterized protein</fullName>
    </submittedName>
</protein>
<evidence type="ECO:0000313" key="3">
    <source>
        <dbReference type="Proteomes" id="UP001500151"/>
    </source>
</evidence>
<sequence length="114" mass="12179">MSSTPTADVRESGQPRSSSWVGTAVCAVVLALGTLVTGYVVLTAYMVEPDGPWDRQAVTNSSVAAGVGLVFSGVMALLTWLFIKAKWLRKWWYAIPTALAIAALLRLTVLAPEI</sequence>
<reference evidence="2 3" key="1">
    <citation type="journal article" date="2019" name="Int. J. Syst. Evol. Microbiol.">
        <title>The Global Catalogue of Microorganisms (GCM) 10K type strain sequencing project: providing services to taxonomists for standard genome sequencing and annotation.</title>
        <authorList>
            <consortium name="The Broad Institute Genomics Platform"/>
            <consortium name="The Broad Institute Genome Sequencing Center for Infectious Disease"/>
            <person name="Wu L."/>
            <person name="Ma J."/>
        </authorList>
    </citation>
    <scope>NUCLEOTIDE SEQUENCE [LARGE SCALE GENOMIC DNA]</scope>
    <source>
        <strain evidence="2 3">JCM 4524</strain>
    </source>
</reference>
<feature type="transmembrane region" description="Helical" evidence="1">
    <location>
        <begin position="90"/>
        <end position="111"/>
    </location>
</feature>
<evidence type="ECO:0000256" key="1">
    <source>
        <dbReference type="SAM" id="Phobius"/>
    </source>
</evidence>
<organism evidence="2 3">
    <name type="scientific">Streptomyces vastus</name>
    <dbReference type="NCBI Taxonomy" id="285451"/>
    <lineage>
        <taxon>Bacteria</taxon>
        <taxon>Bacillati</taxon>
        <taxon>Actinomycetota</taxon>
        <taxon>Actinomycetes</taxon>
        <taxon>Kitasatosporales</taxon>
        <taxon>Streptomycetaceae</taxon>
        <taxon>Streptomyces</taxon>
    </lineage>
</organism>
<gene>
    <name evidence="2" type="ORF">GCM10010307_43400</name>
</gene>